<evidence type="ECO:0000313" key="2">
    <source>
        <dbReference type="Proteomes" id="UP001186974"/>
    </source>
</evidence>
<dbReference type="EMBL" id="JAWDJW010010456">
    <property type="protein sequence ID" value="KAK3046452.1"/>
    <property type="molecule type" value="Genomic_DNA"/>
</dbReference>
<evidence type="ECO:0000313" key="1">
    <source>
        <dbReference type="EMBL" id="KAK3046452.1"/>
    </source>
</evidence>
<feature type="non-terminal residue" evidence="1">
    <location>
        <position position="421"/>
    </location>
</feature>
<proteinExistence type="predicted"/>
<comment type="caution">
    <text evidence="1">The sequence shown here is derived from an EMBL/GenBank/DDBJ whole genome shotgun (WGS) entry which is preliminary data.</text>
</comment>
<dbReference type="Proteomes" id="UP001186974">
    <property type="component" value="Unassembled WGS sequence"/>
</dbReference>
<protein>
    <submittedName>
        <fullName evidence="1">Uncharacterized protein</fullName>
    </submittedName>
</protein>
<name>A0ACC3CWT1_9PEZI</name>
<organism evidence="1 2">
    <name type="scientific">Coniosporium uncinatum</name>
    <dbReference type="NCBI Taxonomy" id="93489"/>
    <lineage>
        <taxon>Eukaryota</taxon>
        <taxon>Fungi</taxon>
        <taxon>Dikarya</taxon>
        <taxon>Ascomycota</taxon>
        <taxon>Pezizomycotina</taxon>
        <taxon>Dothideomycetes</taxon>
        <taxon>Dothideomycetes incertae sedis</taxon>
        <taxon>Coniosporium</taxon>
    </lineage>
</organism>
<reference evidence="1" key="1">
    <citation type="submission" date="2024-09" db="EMBL/GenBank/DDBJ databases">
        <title>Black Yeasts Isolated from many extreme environments.</title>
        <authorList>
            <person name="Coleine C."/>
            <person name="Stajich J.E."/>
            <person name="Selbmann L."/>
        </authorList>
    </citation>
    <scope>NUCLEOTIDE SEQUENCE</scope>
    <source>
        <strain evidence="1">CCFEE 5737</strain>
    </source>
</reference>
<keyword evidence="2" id="KW-1185">Reference proteome</keyword>
<sequence>MKVTMDGIRLVLIGDKHELPMLDFSVKKFEVDVRDWSGAMTADTSIDMFFNVYNFSKSAWEPLIEPWQLGFHMSQEKNPDKLAVELYSHKSLELTITSATIALASKSVDFLSSEEDILAKPRKMDAPYRIRNYSGFKLNVWTEAKVDDEGTAATMEDGEEAPWRFEDPSTTRETLSPEGATGVIGLRLEGSGFDSIERVHVSREGESIYNLKPRKDKVQHRLLVEVTLGQDNVKYITIRSPLTIENNTQIPLEIGVLDVKEGVLQKIEKVPPGEARPAPVGAAYDHSLIIRPDPGFGYNWSAERLFWRDLLKRPTKTITCRGEQDESSPPFYFQMNAAFDKRDPLTGVYPYMRIKIAAPVEVQNLLPFDFKYRIFDHNTKKDWTNFLRKGGVSPVHVVELSHLLMMSVDMQDTPFKQSEFT</sequence>
<gene>
    <name evidence="1" type="ORF">LTS18_013359</name>
</gene>
<accession>A0ACC3CWT1</accession>